<feature type="DNA-binding region" description="H-T-H motif" evidence="2">
    <location>
        <begin position="15"/>
        <end position="34"/>
    </location>
</feature>
<proteinExistence type="predicted"/>
<dbReference type="Pfam" id="PF00440">
    <property type="entry name" value="TetR_N"/>
    <property type="match status" value="1"/>
</dbReference>
<evidence type="ECO:0000256" key="1">
    <source>
        <dbReference type="ARBA" id="ARBA00023125"/>
    </source>
</evidence>
<protein>
    <recommendedName>
        <fullName evidence="3">HTH tetR-type domain-containing protein</fullName>
    </recommendedName>
</protein>
<sequence length="166" mass="17649">MQRATGVLRADAEASMASLAAGIGVHRATLYRHFPTRDALITRLAELATAEGRAIVADATRAKPSASDVRRLSDAITEFGDRYRFLIGTAPVLNTGADPIGLAPLMSRWQDAGVLRTDVPPEWLAASFTALAIALREESGPLSANLGSADRSELLFTTFLRGSAAR</sequence>
<dbReference type="InterPro" id="IPR009057">
    <property type="entry name" value="Homeodomain-like_sf"/>
</dbReference>
<feature type="domain" description="HTH tetR-type" evidence="3">
    <location>
        <begin position="1"/>
        <end position="52"/>
    </location>
</feature>
<dbReference type="SUPFAM" id="SSF46689">
    <property type="entry name" value="Homeodomain-like"/>
    <property type="match status" value="1"/>
</dbReference>
<reference evidence="5" key="1">
    <citation type="submission" date="2016-09" db="EMBL/GenBank/DDBJ databases">
        <authorList>
            <person name="Greninger A.L."/>
            <person name="Jerome K.R."/>
            <person name="Mcnair B."/>
            <person name="Wallis C."/>
            <person name="Fang F."/>
        </authorList>
    </citation>
    <scope>NUCLEOTIDE SEQUENCE [LARGE SCALE GENOMIC DNA]</scope>
    <source>
        <strain evidence="5">M7</strain>
    </source>
</reference>
<evidence type="ECO:0000259" key="3">
    <source>
        <dbReference type="PROSITE" id="PS50977"/>
    </source>
</evidence>
<keyword evidence="1 2" id="KW-0238">DNA-binding</keyword>
<keyword evidence="5" id="KW-1185">Reference proteome</keyword>
<dbReference type="GO" id="GO:0003677">
    <property type="term" value="F:DNA binding"/>
    <property type="evidence" value="ECO:0007669"/>
    <property type="project" value="UniProtKB-UniRule"/>
</dbReference>
<dbReference type="InterPro" id="IPR001647">
    <property type="entry name" value="HTH_TetR"/>
</dbReference>
<name>A0A1E3R6M1_9MYCO</name>
<organism evidence="4 5">
    <name type="scientific">Mycolicibacterium holsaticum</name>
    <dbReference type="NCBI Taxonomy" id="152142"/>
    <lineage>
        <taxon>Bacteria</taxon>
        <taxon>Bacillati</taxon>
        <taxon>Actinomycetota</taxon>
        <taxon>Actinomycetes</taxon>
        <taxon>Mycobacteriales</taxon>
        <taxon>Mycobacteriaceae</taxon>
        <taxon>Mycolicibacterium</taxon>
    </lineage>
</organism>
<gene>
    <name evidence="4" type="ORF">BHQ17_22910</name>
</gene>
<dbReference type="EMBL" id="MIGZ01000177">
    <property type="protein sequence ID" value="ODQ85570.1"/>
    <property type="molecule type" value="Genomic_DNA"/>
</dbReference>
<evidence type="ECO:0000313" key="5">
    <source>
        <dbReference type="Proteomes" id="UP000094243"/>
    </source>
</evidence>
<accession>A0A1E3R6M1</accession>
<dbReference type="Gene3D" id="1.10.357.10">
    <property type="entry name" value="Tetracycline Repressor, domain 2"/>
    <property type="match status" value="1"/>
</dbReference>
<dbReference type="PROSITE" id="PS50977">
    <property type="entry name" value="HTH_TETR_2"/>
    <property type="match status" value="1"/>
</dbReference>
<comment type="caution">
    <text evidence="4">The sequence shown here is derived from an EMBL/GenBank/DDBJ whole genome shotgun (WGS) entry which is preliminary data.</text>
</comment>
<evidence type="ECO:0000256" key="2">
    <source>
        <dbReference type="PROSITE-ProRule" id="PRU00335"/>
    </source>
</evidence>
<dbReference type="Proteomes" id="UP000094243">
    <property type="component" value="Unassembled WGS sequence"/>
</dbReference>
<dbReference type="AlphaFoldDB" id="A0A1E3R6M1"/>
<evidence type="ECO:0000313" key="4">
    <source>
        <dbReference type="EMBL" id="ODQ85570.1"/>
    </source>
</evidence>